<organism evidence="1 2">
    <name type="scientific">Streptomyces qinglanensis</name>
    <dbReference type="NCBI Taxonomy" id="943816"/>
    <lineage>
        <taxon>Bacteria</taxon>
        <taxon>Bacillati</taxon>
        <taxon>Actinomycetota</taxon>
        <taxon>Actinomycetes</taxon>
        <taxon>Kitasatosporales</taxon>
        <taxon>Streptomycetaceae</taxon>
        <taxon>Streptomyces</taxon>
    </lineage>
</organism>
<proteinExistence type="predicted"/>
<dbReference type="Proteomes" id="UP000182841">
    <property type="component" value="Unassembled WGS sequence"/>
</dbReference>
<keyword evidence="2" id="KW-1185">Reference proteome</keyword>
<dbReference type="EMBL" id="FOGO01000007">
    <property type="protein sequence ID" value="SES03944.1"/>
    <property type="molecule type" value="Genomic_DNA"/>
</dbReference>
<evidence type="ECO:0000313" key="2">
    <source>
        <dbReference type="Proteomes" id="UP000182841"/>
    </source>
</evidence>
<reference evidence="2" key="1">
    <citation type="submission" date="2016-10" db="EMBL/GenBank/DDBJ databases">
        <authorList>
            <person name="Varghese N."/>
            <person name="Submissions S."/>
        </authorList>
    </citation>
    <scope>NUCLEOTIDE SEQUENCE [LARGE SCALE GENOMIC DNA]</scope>
    <source>
        <strain evidence="2">CGMCC 4.6825</strain>
    </source>
</reference>
<name>A0A1H9U452_9ACTN</name>
<dbReference type="OrthoDB" id="4250905at2"/>
<sequence length="326" mass="36384">MTNPNPSPDCCGWAFARRVLTDPARQRETLASLDRALETLTPTVAPDTFRTTPETTMTTPVNYGCWDCPDFRTTSHAELKRHTREQHPPPERCGDLSPTDPFGAIREECVLHPGHYGSHANDHGTRWQLAERCVGCDSEEIVYHNYRNQPFCEHCANCSCRQTPCARTAAHCGEECADGHVRAGRCTRRDAAPPAPWVPIDLTTPIGELINGLSLDTIREVFRLLGKDIVIQPAKKLTVTDDFTPPPPGSTREQLPDHLLRLIDVPPYTSTACETARECERVVDVHTEHAEELRAAADHLHDRCRRNNKFTGVPCGCDCHGIEEQP</sequence>
<gene>
    <name evidence="1" type="ORF">SAMN05421870_107288</name>
</gene>
<accession>A0A1H9U452</accession>
<evidence type="ECO:0000313" key="1">
    <source>
        <dbReference type="EMBL" id="SES03944.1"/>
    </source>
</evidence>
<dbReference type="AlphaFoldDB" id="A0A1H9U452"/>
<protein>
    <submittedName>
        <fullName evidence="1">Uncharacterized protein</fullName>
    </submittedName>
</protein>
<dbReference type="RefSeq" id="WP_075001201.1">
    <property type="nucleotide sequence ID" value="NZ_FOGO01000007.1"/>
</dbReference>